<keyword evidence="6" id="KW-0067">ATP-binding</keyword>
<keyword evidence="10" id="KW-1185">Reference proteome</keyword>
<dbReference type="InParanoid" id="M4B4Y2"/>
<evidence type="ECO:0000313" key="10">
    <source>
        <dbReference type="Proteomes" id="UP000011713"/>
    </source>
</evidence>
<keyword evidence="5" id="KW-0547">Nucleotide-binding</keyword>
<dbReference type="OMA" id="EHRVEMC"/>
<dbReference type="PANTHER" id="PTHR39321">
    <property type="entry name" value="NICOTINATE-NUCLEOTIDE ADENYLYLTRANSFERASE-RELATED"/>
    <property type="match status" value="1"/>
</dbReference>
<keyword evidence="2" id="KW-0662">Pyridine nucleotide biosynthesis</keyword>
<protein>
    <recommendedName>
        <fullName evidence="8">Cytidyltransferase-like domain-containing protein</fullName>
    </recommendedName>
</protein>
<dbReference type="HOGENOM" id="CLU_1258281_0_0_1"/>
<feature type="domain" description="Cytidyltransferase-like" evidence="8">
    <location>
        <begin position="54"/>
        <end position="231"/>
    </location>
</feature>
<dbReference type="Pfam" id="PF01467">
    <property type="entry name" value="CTP_transf_like"/>
    <property type="match status" value="1"/>
</dbReference>
<proteinExistence type="predicted"/>
<comment type="pathway">
    <text evidence="1">Cofactor biosynthesis; NAD(+) biosynthesis.</text>
</comment>
<dbReference type="EnsemblProtists" id="HpaT801332">
    <property type="protein sequence ID" value="HpaP801332"/>
    <property type="gene ID" value="HpaG801332"/>
</dbReference>
<evidence type="ECO:0000259" key="8">
    <source>
        <dbReference type="Pfam" id="PF01467"/>
    </source>
</evidence>
<dbReference type="AlphaFoldDB" id="M4B4Y2"/>
<dbReference type="GO" id="GO:0009435">
    <property type="term" value="P:NAD+ biosynthetic process"/>
    <property type="evidence" value="ECO:0007669"/>
    <property type="project" value="UniProtKB-UniPathway"/>
</dbReference>
<dbReference type="UniPathway" id="UPA00253">
    <property type="reaction ID" value="UER00600"/>
</dbReference>
<accession>M4B4Y2</accession>
<dbReference type="PANTHER" id="PTHR39321:SF3">
    <property type="entry name" value="PHOSPHOPANTETHEINE ADENYLYLTRANSFERASE"/>
    <property type="match status" value="1"/>
</dbReference>
<dbReference type="Proteomes" id="UP000011713">
    <property type="component" value="Unassembled WGS sequence"/>
</dbReference>
<evidence type="ECO:0000256" key="3">
    <source>
        <dbReference type="ARBA" id="ARBA00022679"/>
    </source>
</evidence>
<name>M4B4Y2_HYAAE</name>
<dbReference type="Gene3D" id="3.40.50.620">
    <property type="entry name" value="HUPs"/>
    <property type="match status" value="1"/>
</dbReference>
<dbReference type="InterPro" id="IPR005248">
    <property type="entry name" value="NadD/NMNAT"/>
</dbReference>
<dbReference type="SUPFAM" id="SSF52374">
    <property type="entry name" value="Nucleotidylyl transferase"/>
    <property type="match status" value="1"/>
</dbReference>
<keyword evidence="4" id="KW-0548">Nucleotidyltransferase</keyword>
<keyword evidence="7" id="KW-0520">NAD</keyword>
<sequence>MPKNSWLSRTFTYYVTAIGRTCGSKSLFRTSMTSVHRTREVLLFGLSANPPTGTTGHMGVVKHCRALYDEIWLVPVFQHVYSTKRELAPFEHRVEMCRLALETLKREQEDGAKLKVVKEEREMFEHVAATRKYIGCIDELRLGSVDLVLYLLGKYQDTNFTMLLGGDTYADLLAGKWNRGEELMQLVKFLVVDRKGVESPWRTEEQPRQSANVRYIHIPELNDVSSTRVRATADRDELAAYLDPAVLDYIVQHQLYAFAAASK</sequence>
<dbReference type="InterPro" id="IPR004821">
    <property type="entry name" value="Cyt_trans-like"/>
</dbReference>
<keyword evidence="3" id="KW-0808">Transferase</keyword>
<dbReference type="InterPro" id="IPR014729">
    <property type="entry name" value="Rossmann-like_a/b/a_fold"/>
</dbReference>
<dbReference type="GO" id="GO:0005524">
    <property type="term" value="F:ATP binding"/>
    <property type="evidence" value="ECO:0007669"/>
    <property type="project" value="UniProtKB-KW"/>
</dbReference>
<dbReference type="EMBL" id="JH598325">
    <property type="status" value="NOT_ANNOTATED_CDS"/>
    <property type="molecule type" value="Genomic_DNA"/>
</dbReference>
<evidence type="ECO:0000313" key="9">
    <source>
        <dbReference type="EnsemblProtists" id="HpaP801332"/>
    </source>
</evidence>
<evidence type="ECO:0000256" key="7">
    <source>
        <dbReference type="ARBA" id="ARBA00023027"/>
    </source>
</evidence>
<evidence type="ECO:0000256" key="2">
    <source>
        <dbReference type="ARBA" id="ARBA00022642"/>
    </source>
</evidence>
<evidence type="ECO:0000256" key="1">
    <source>
        <dbReference type="ARBA" id="ARBA00004790"/>
    </source>
</evidence>
<organism evidence="9 10">
    <name type="scientific">Hyaloperonospora arabidopsidis (strain Emoy2)</name>
    <name type="common">Downy mildew agent</name>
    <name type="synonym">Peronospora arabidopsidis</name>
    <dbReference type="NCBI Taxonomy" id="559515"/>
    <lineage>
        <taxon>Eukaryota</taxon>
        <taxon>Sar</taxon>
        <taxon>Stramenopiles</taxon>
        <taxon>Oomycota</taxon>
        <taxon>Peronosporomycetes</taxon>
        <taxon>Peronosporales</taxon>
        <taxon>Peronosporaceae</taxon>
        <taxon>Hyaloperonospora</taxon>
    </lineage>
</organism>
<dbReference type="eggNOG" id="ENOG502RY55">
    <property type="taxonomic scope" value="Eukaryota"/>
</dbReference>
<dbReference type="GO" id="GO:0070566">
    <property type="term" value="F:adenylyltransferase activity"/>
    <property type="evidence" value="ECO:0007669"/>
    <property type="project" value="UniProtKB-ARBA"/>
</dbReference>
<evidence type="ECO:0000256" key="4">
    <source>
        <dbReference type="ARBA" id="ARBA00022695"/>
    </source>
</evidence>
<evidence type="ECO:0000256" key="5">
    <source>
        <dbReference type="ARBA" id="ARBA00022741"/>
    </source>
</evidence>
<dbReference type="CDD" id="cd02165">
    <property type="entry name" value="NMNAT"/>
    <property type="match status" value="1"/>
</dbReference>
<dbReference type="STRING" id="559515.M4B4Y2"/>
<reference evidence="10" key="1">
    <citation type="journal article" date="2010" name="Science">
        <title>Signatures of adaptation to obligate biotrophy in the Hyaloperonospora arabidopsidis genome.</title>
        <authorList>
            <person name="Baxter L."/>
            <person name="Tripathy S."/>
            <person name="Ishaque N."/>
            <person name="Boot N."/>
            <person name="Cabral A."/>
            <person name="Kemen E."/>
            <person name="Thines M."/>
            <person name="Ah-Fong A."/>
            <person name="Anderson R."/>
            <person name="Badejoko W."/>
            <person name="Bittner-Eddy P."/>
            <person name="Boore J.L."/>
            <person name="Chibucos M.C."/>
            <person name="Coates M."/>
            <person name="Dehal P."/>
            <person name="Delehaunty K."/>
            <person name="Dong S."/>
            <person name="Downton P."/>
            <person name="Dumas B."/>
            <person name="Fabro G."/>
            <person name="Fronick C."/>
            <person name="Fuerstenberg S.I."/>
            <person name="Fulton L."/>
            <person name="Gaulin E."/>
            <person name="Govers F."/>
            <person name="Hughes L."/>
            <person name="Humphray S."/>
            <person name="Jiang R.H."/>
            <person name="Judelson H."/>
            <person name="Kamoun S."/>
            <person name="Kyung K."/>
            <person name="Meijer H."/>
            <person name="Minx P."/>
            <person name="Morris P."/>
            <person name="Nelson J."/>
            <person name="Phuntumart V."/>
            <person name="Qutob D."/>
            <person name="Rehmany A."/>
            <person name="Rougon-Cardoso A."/>
            <person name="Ryden P."/>
            <person name="Torto-Alalibo T."/>
            <person name="Studholme D."/>
            <person name="Wang Y."/>
            <person name="Win J."/>
            <person name="Wood J."/>
            <person name="Clifton S.W."/>
            <person name="Rogers J."/>
            <person name="Van den Ackerveken G."/>
            <person name="Jones J.D."/>
            <person name="McDowell J.M."/>
            <person name="Beynon J."/>
            <person name="Tyler B.M."/>
        </authorList>
    </citation>
    <scope>NUCLEOTIDE SEQUENCE [LARGE SCALE GENOMIC DNA]</scope>
    <source>
        <strain evidence="10">Emoy2</strain>
    </source>
</reference>
<evidence type="ECO:0000256" key="6">
    <source>
        <dbReference type="ARBA" id="ARBA00022840"/>
    </source>
</evidence>
<reference evidence="9" key="2">
    <citation type="submission" date="2015-06" db="UniProtKB">
        <authorList>
            <consortium name="EnsemblProtists"/>
        </authorList>
    </citation>
    <scope>IDENTIFICATION</scope>
    <source>
        <strain evidence="9">Emoy2</strain>
    </source>
</reference>
<dbReference type="VEuPathDB" id="FungiDB:HpaG801332"/>